<reference evidence="4" key="1">
    <citation type="journal article" date="2019" name="Int. J. Syst. Evol. Microbiol.">
        <title>The Global Catalogue of Microorganisms (GCM) 10K type strain sequencing project: providing services to taxonomists for standard genome sequencing and annotation.</title>
        <authorList>
            <consortium name="The Broad Institute Genomics Platform"/>
            <consortium name="The Broad Institute Genome Sequencing Center for Infectious Disease"/>
            <person name="Wu L."/>
            <person name="Ma J."/>
        </authorList>
    </citation>
    <scope>NUCLEOTIDE SEQUENCE [LARGE SCALE GENOMIC DNA]</scope>
    <source>
        <strain evidence="4">JCM 10083</strain>
    </source>
</reference>
<dbReference type="Proteomes" id="UP001596514">
    <property type="component" value="Unassembled WGS sequence"/>
</dbReference>
<dbReference type="RefSeq" id="WP_343968215.1">
    <property type="nucleotide sequence ID" value="NZ_BAAAGK010000065.1"/>
</dbReference>
<sequence>MKRASLAVLASAVALTWLPAQPALATPIQGQTPWSVLLCKFADHFEEPKNPQHFEDLFTTEGLGKGGLADFVAEQSRGRASMAGSVVKGWFPMSVTAEQWKAQSPEARVKSCTNAAGIGGYGVPAGHRLAVMVNASVGLDAKVPLDETTAPVVLDPPLWDLATVTAHVLNRSGLSYPRSTLWRSPSWPVWTAPGQYDDQWDALSNPNVHAAPSARFGRGTVGLSGPHLDELGWLPGDRVVTLAKDGVTTRTVKLAPLERPDLPGTLLVRVPHDSDPSQYYTVEFRKKTGQSAGIPGDTVLIHNYIGGRPYLTKKMSDKEPMQAIDAYGVTVTVDSVGSDSATVTVSTDATTKCLEGYDHREAVAGDKVCVTPAAREQARVDNEDAPRWVDYETGGCLSTRRWRLITPTDKVCITPETEQQIIADNQAAPSRTNPVRNVWGPNACADDYVWRQADASDYVCVTMETRLQVLEDNAAAASRWTDGPYGPRTCVSGYVWREAFIGDQVCVTGDRRERARQDNGLAHTRVRWPNGGSSR</sequence>
<comment type="caution">
    <text evidence="3">The sequence shown here is derived from an EMBL/GenBank/DDBJ whole genome shotgun (WGS) entry which is preliminary data.</text>
</comment>
<feature type="chain" id="PRO_5046636078" evidence="2">
    <location>
        <begin position="26"/>
        <end position="535"/>
    </location>
</feature>
<keyword evidence="4" id="KW-1185">Reference proteome</keyword>
<keyword evidence="2" id="KW-0732">Signal</keyword>
<evidence type="ECO:0000256" key="1">
    <source>
        <dbReference type="SAM" id="MobiDB-lite"/>
    </source>
</evidence>
<feature type="region of interest" description="Disordered" evidence="1">
    <location>
        <begin position="514"/>
        <end position="535"/>
    </location>
</feature>
<gene>
    <name evidence="3" type="ORF">ACFQVD_25320</name>
</gene>
<feature type="signal peptide" evidence="2">
    <location>
        <begin position="1"/>
        <end position="25"/>
    </location>
</feature>
<evidence type="ECO:0000256" key="2">
    <source>
        <dbReference type="SAM" id="SignalP"/>
    </source>
</evidence>
<organism evidence="3 4">
    <name type="scientific">Streptosporangium amethystogenes subsp. fukuiense</name>
    <dbReference type="NCBI Taxonomy" id="698418"/>
    <lineage>
        <taxon>Bacteria</taxon>
        <taxon>Bacillati</taxon>
        <taxon>Actinomycetota</taxon>
        <taxon>Actinomycetes</taxon>
        <taxon>Streptosporangiales</taxon>
        <taxon>Streptosporangiaceae</taxon>
        <taxon>Streptosporangium</taxon>
    </lineage>
</organism>
<protein>
    <submittedName>
        <fullName evidence="3">Uncharacterized protein</fullName>
    </submittedName>
</protein>
<name>A0ABW2T5V9_9ACTN</name>
<evidence type="ECO:0000313" key="4">
    <source>
        <dbReference type="Proteomes" id="UP001596514"/>
    </source>
</evidence>
<proteinExistence type="predicted"/>
<dbReference type="EMBL" id="JBHTEE010000001">
    <property type="protein sequence ID" value="MFC7603437.1"/>
    <property type="molecule type" value="Genomic_DNA"/>
</dbReference>
<evidence type="ECO:0000313" key="3">
    <source>
        <dbReference type="EMBL" id="MFC7603437.1"/>
    </source>
</evidence>
<accession>A0ABW2T5V9</accession>